<dbReference type="Proteomes" id="UP000432089">
    <property type="component" value="Unassembled WGS sequence"/>
</dbReference>
<dbReference type="InterPro" id="IPR052164">
    <property type="entry name" value="Anthracycline_SecMetBiosynth"/>
</dbReference>
<dbReference type="InterPro" id="IPR004360">
    <property type="entry name" value="Glyas_Fos-R_dOase_dom"/>
</dbReference>
<dbReference type="PROSITE" id="PS51819">
    <property type="entry name" value="VOC"/>
    <property type="match status" value="2"/>
</dbReference>
<dbReference type="InterPro" id="IPR029068">
    <property type="entry name" value="Glyas_Bleomycin-R_OHBP_Dase"/>
</dbReference>
<dbReference type="PANTHER" id="PTHR33993:SF14">
    <property type="entry name" value="GB|AAF24581.1"/>
    <property type="match status" value="1"/>
</dbReference>
<feature type="domain" description="VOC" evidence="1">
    <location>
        <begin position="7"/>
        <end position="123"/>
    </location>
</feature>
<comment type="caution">
    <text evidence="2">The sequence shown here is derived from an EMBL/GenBank/DDBJ whole genome shotgun (WGS) entry which is preliminary data.</text>
</comment>
<proteinExistence type="predicted"/>
<name>A0A7V7PRM7_9HYPH</name>
<keyword evidence="3" id="KW-1185">Reference proteome</keyword>
<dbReference type="CDD" id="cd07247">
    <property type="entry name" value="SgaA_N_like"/>
    <property type="match status" value="2"/>
</dbReference>
<evidence type="ECO:0000313" key="3">
    <source>
        <dbReference type="Proteomes" id="UP000432089"/>
    </source>
</evidence>
<evidence type="ECO:0000259" key="1">
    <source>
        <dbReference type="PROSITE" id="PS51819"/>
    </source>
</evidence>
<feature type="domain" description="VOC" evidence="1">
    <location>
        <begin position="137"/>
        <end position="253"/>
    </location>
</feature>
<gene>
    <name evidence="2" type="ORF">F6X38_06185</name>
</gene>
<accession>A0A7V7PRM7</accession>
<dbReference type="SUPFAM" id="SSF54593">
    <property type="entry name" value="Glyoxalase/Bleomycin resistance protein/Dihydroxybiphenyl dioxygenase"/>
    <property type="match status" value="2"/>
</dbReference>
<dbReference type="Gene3D" id="3.10.180.10">
    <property type="entry name" value="2,3-Dihydroxybiphenyl 1,2-Dioxygenase, domain 1"/>
    <property type="match status" value="2"/>
</dbReference>
<dbReference type="InterPro" id="IPR037523">
    <property type="entry name" value="VOC_core"/>
</dbReference>
<dbReference type="EMBL" id="VZDO01000003">
    <property type="protein sequence ID" value="KAB0681469.1"/>
    <property type="molecule type" value="Genomic_DNA"/>
</dbReference>
<organism evidence="2 3">
    <name type="scientific">Plantimonas leprariae</name>
    <dbReference type="NCBI Taxonomy" id="2615207"/>
    <lineage>
        <taxon>Bacteria</taxon>
        <taxon>Pseudomonadati</taxon>
        <taxon>Pseudomonadota</taxon>
        <taxon>Alphaproteobacteria</taxon>
        <taxon>Hyphomicrobiales</taxon>
        <taxon>Aurantimonadaceae</taxon>
        <taxon>Plantimonas</taxon>
    </lineage>
</organism>
<dbReference type="RefSeq" id="WP_150968724.1">
    <property type="nucleotide sequence ID" value="NZ_VZDO01000003.1"/>
</dbReference>
<evidence type="ECO:0000313" key="2">
    <source>
        <dbReference type="EMBL" id="KAB0681469.1"/>
    </source>
</evidence>
<protein>
    <submittedName>
        <fullName evidence="2">VOC family protein</fullName>
    </submittedName>
</protein>
<dbReference type="Pfam" id="PF00903">
    <property type="entry name" value="Glyoxalase"/>
    <property type="match status" value="2"/>
</dbReference>
<sequence>MANGHGAPIWYELVSDDPGAAERFYGPILGWRFSRPPGGLDRDYRVFEAADGTAIGGLMRRPDGMAMPPAWLFYVAVDDVDDAAKRIAAAGGEVHLGPMDIPDVGRFAFASDPEGAPFYVMRASRDEPSRAFGMADGHGSWNELVTADQGASLRFYGDLFGWRKGDAMPMGAAGDYTFLHRGEPMVGAMMDRTADDRRSAWRFYFHVPDIDRAAREAEAGGGRIVHPPMEIPGGEYASQIDDPEGARVGFVGPRLAA</sequence>
<dbReference type="AlphaFoldDB" id="A0A7V7PRM7"/>
<reference evidence="2 3" key="1">
    <citation type="submission" date="2019-09" db="EMBL/GenBank/DDBJ databases">
        <title>YIM 132180 draft genome.</title>
        <authorList>
            <person name="Zhang K."/>
        </authorList>
    </citation>
    <scope>NUCLEOTIDE SEQUENCE [LARGE SCALE GENOMIC DNA]</scope>
    <source>
        <strain evidence="2 3">YIM 132180</strain>
    </source>
</reference>
<dbReference type="PANTHER" id="PTHR33993">
    <property type="entry name" value="GLYOXALASE-RELATED"/>
    <property type="match status" value="1"/>
</dbReference>